<proteinExistence type="predicted"/>
<evidence type="ECO:0000259" key="4">
    <source>
        <dbReference type="Pfam" id="PF04500"/>
    </source>
</evidence>
<keyword evidence="6" id="KW-1185">Reference proteome</keyword>
<keyword evidence="1" id="KW-0479">Metal-binding</keyword>
<sequence length="331" mass="38255">MGFLDRINLTITIAVMSVRILEGLRGGRNLLHEGYLFRLNRRQGETSHWKCHNSRCNATVTITEDVLLKASFGKHAHEEPKGNVHRLRFASRLRERVKRDQLTPIPALYREEFLAMRAEHPDKEEWLQSYETVKSTLYQIRSSTFPKMPRSRAELQIPPNYLLTIAHHRPFLLRDEGGGKRILIFSTAESLWKIAHAEQIFMDGTFHASTKLFFQLYTIHVEFRGKISSMLAAFLPDKTESTYRRLYLIVNDILEQHGLELKPKCVIRTLQEEQSSVESAIQKLQASSGIQAKQRPRDVQRKNLKSALVQEAISLGELMDCVVDMFIKSRT</sequence>
<evidence type="ECO:0000256" key="3">
    <source>
        <dbReference type="ARBA" id="ARBA00022833"/>
    </source>
</evidence>
<feature type="domain" description="FLYWCH-type" evidence="4">
    <location>
        <begin position="23"/>
        <end position="77"/>
    </location>
</feature>
<dbReference type="Proteomes" id="UP000677054">
    <property type="component" value="Unassembled WGS sequence"/>
</dbReference>
<evidence type="ECO:0000256" key="2">
    <source>
        <dbReference type="ARBA" id="ARBA00022771"/>
    </source>
</evidence>
<evidence type="ECO:0000313" key="6">
    <source>
        <dbReference type="Proteomes" id="UP000677054"/>
    </source>
</evidence>
<dbReference type="EMBL" id="CAJPEV010002043">
    <property type="protein sequence ID" value="CAG0895419.1"/>
    <property type="molecule type" value="Genomic_DNA"/>
</dbReference>
<reference evidence="5" key="1">
    <citation type="submission" date="2020-11" db="EMBL/GenBank/DDBJ databases">
        <authorList>
            <person name="Tran Van P."/>
        </authorList>
    </citation>
    <scope>NUCLEOTIDE SEQUENCE</scope>
</reference>
<dbReference type="GO" id="GO:0008270">
    <property type="term" value="F:zinc ion binding"/>
    <property type="evidence" value="ECO:0007669"/>
    <property type="project" value="UniProtKB-KW"/>
</dbReference>
<organism evidence="5">
    <name type="scientific">Darwinula stevensoni</name>
    <dbReference type="NCBI Taxonomy" id="69355"/>
    <lineage>
        <taxon>Eukaryota</taxon>
        <taxon>Metazoa</taxon>
        <taxon>Ecdysozoa</taxon>
        <taxon>Arthropoda</taxon>
        <taxon>Crustacea</taxon>
        <taxon>Oligostraca</taxon>
        <taxon>Ostracoda</taxon>
        <taxon>Podocopa</taxon>
        <taxon>Podocopida</taxon>
        <taxon>Darwinulocopina</taxon>
        <taxon>Darwinuloidea</taxon>
        <taxon>Darwinulidae</taxon>
        <taxon>Darwinula</taxon>
    </lineage>
</organism>
<dbReference type="Pfam" id="PF04500">
    <property type="entry name" value="FLYWCH"/>
    <property type="match status" value="1"/>
</dbReference>
<dbReference type="Gene3D" id="2.20.25.240">
    <property type="match status" value="1"/>
</dbReference>
<dbReference type="EMBL" id="LR901560">
    <property type="protein sequence ID" value="CAD7248885.1"/>
    <property type="molecule type" value="Genomic_DNA"/>
</dbReference>
<keyword evidence="3" id="KW-0862">Zinc</keyword>
<dbReference type="AlphaFoldDB" id="A0A7R8XE34"/>
<dbReference type="OrthoDB" id="90756at2759"/>
<evidence type="ECO:0000313" key="5">
    <source>
        <dbReference type="EMBL" id="CAD7248885.1"/>
    </source>
</evidence>
<accession>A0A7R8XE34</accession>
<name>A0A7R8XE34_9CRUS</name>
<evidence type="ECO:0000256" key="1">
    <source>
        <dbReference type="ARBA" id="ARBA00022723"/>
    </source>
</evidence>
<keyword evidence="2" id="KW-0863">Zinc-finger</keyword>
<dbReference type="InterPro" id="IPR007588">
    <property type="entry name" value="Znf_FLYWCH"/>
</dbReference>
<gene>
    <name evidence="5" type="ORF">DSTB1V02_LOCUS8692</name>
</gene>
<protein>
    <recommendedName>
        <fullName evidence="4">FLYWCH-type domain-containing protein</fullName>
    </recommendedName>
</protein>